<dbReference type="SUPFAM" id="SSF52317">
    <property type="entry name" value="Class I glutamine amidotransferase-like"/>
    <property type="match status" value="1"/>
</dbReference>
<evidence type="ECO:0000313" key="3">
    <source>
        <dbReference type="EMBL" id="MCT8337027.1"/>
    </source>
</evidence>
<protein>
    <submittedName>
        <fullName evidence="3">Type 1 glutamine amidotransferase</fullName>
    </submittedName>
</protein>
<dbReference type="NCBIfam" id="TIGR01382">
    <property type="entry name" value="PfpI"/>
    <property type="match status" value="1"/>
</dbReference>
<dbReference type="EMBL" id="VHLL01000002">
    <property type="protein sequence ID" value="MCT8337027.1"/>
    <property type="molecule type" value="Genomic_DNA"/>
</dbReference>
<dbReference type="Gene3D" id="3.40.50.880">
    <property type="match status" value="1"/>
</dbReference>
<accession>A0A9E4ZKI4</accession>
<dbReference type="RefSeq" id="WP_261597093.1">
    <property type="nucleotide sequence ID" value="NZ_VHLL01000002.1"/>
</dbReference>
<evidence type="ECO:0000259" key="2">
    <source>
        <dbReference type="Pfam" id="PF01965"/>
    </source>
</evidence>
<evidence type="ECO:0000256" key="1">
    <source>
        <dbReference type="ARBA" id="ARBA00008542"/>
    </source>
</evidence>
<dbReference type="Proteomes" id="UP001065682">
    <property type="component" value="Unassembled WGS sequence"/>
</dbReference>
<dbReference type="PANTHER" id="PTHR42733:SF2">
    <property type="entry name" value="DJ-1_THIJ_PFPI FAMILY PROTEIN"/>
    <property type="match status" value="1"/>
</dbReference>
<name>A0A9E4ZKI4_9EURY</name>
<dbReference type="CDD" id="cd03134">
    <property type="entry name" value="GATase1_PfpI_like"/>
    <property type="match status" value="1"/>
</dbReference>
<sequence length="184" mass="19810">MSRIAVLITDMFEDVEYTKPAESFRGAGHDLVHVGLTAGETVHGKADRTPVTIDRAASDVSVDDFDALFIPGGYSPDKLRAHDAPVEFVRRFVESGKPVLSICHAPQLLINAQVLTGRKITGWKSVAQDIRNAGAEYVDREVVVDGNIVSSRQPGDIPAFIEASLAKLEEASGRETRAAAAGQR</sequence>
<comment type="similarity">
    <text evidence="1">Belongs to the peptidase C56 family.</text>
</comment>
<dbReference type="InterPro" id="IPR006286">
    <property type="entry name" value="C56_PfpI-like"/>
</dbReference>
<dbReference type="PANTHER" id="PTHR42733">
    <property type="entry name" value="DJ-1 PROTEIN"/>
    <property type="match status" value="1"/>
</dbReference>
<keyword evidence="4" id="KW-1185">Reference proteome</keyword>
<dbReference type="PROSITE" id="PS51276">
    <property type="entry name" value="PEPTIDASE_C56_PFPI"/>
    <property type="match status" value="1"/>
</dbReference>
<organism evidence="3 4">
    <name type="scientific">Methanoculleus formosensis</name>
    <dbReference type="NCBI Taxonomy" id="2590886"/>
    <lineage>
        <taxon>Archaea</taxon>
        <taxon>Methanobacteriati</taxon>
        <taxon>Methanobacteriota</taxon>
        <taxon>Stenosarchaea group</taxon>
        <taxon>Methanomicrobia</taxon>
        <taxon>Methanomicrobiales</taxon>
        <taxon>Methanomicrobiaceae</taxon>
        <taxon>Methanoculleus</taxon>
    </lineage>
</organism>
<keyword evidence="3" id="KW-0315">Glutamine amidotransferase</keyword>
<dbReference type="InterPro" id="IPR002818">
    <property type="entry name" value="DJ-1/PfpI"/>
</dbReference>
<dbReference type="InterPro" id="IPR029062">
    <property type="entry name" value="Class_I_gatase-like"/>
</dbReference>
<gene>
    <name evidence="3" type="ORF">FKB36_05835</name>
</gene>
<feature type="domain" description="DJ-1/PfpI" evidence="2">
    <location>
        <begin position="3"/>
        <end position="165"/>
    </location>
</feature>
<evidence type="ECO:0000313" key="4">
    <source>
        <dbReference type="Proteomes" id="UP001065682"/>
    </source>
</evidence>
<dbReference type="AlphaFoldDB" id="A0A9E4ZKI4"/>
<comment type="caution">
    <text evidence="3">The sequence shown here is derived from an EMBL/GenBank/DDBJ whole genome shotgun (WGS) entry which is preliminary data.</text>
</comment>
<dbReference type="Pfam" id="PF01965">
    <property type="entry name" value="DJ-1_PfpI"/>
    <property type="match status" value="1"/>
</dbReference>
<reference evidence="3" key="1">
    <citation type="submission" date="2019-06" db="EMBL/GenBank/DDBJ databases">
        <title>Methanoculleus strain from Tamsui River, Taipei, Taiwan.</title>
        <authorList>
            <person name="You Y.-T."/>
            <person name="Chen S.-C."/>
            <person name="Lai S.-J."/>
            <person name="Lee Y.-C."/>
            <person name="Lai M.-C."/>
        </authorList>
    </citation>
    <scope>NUCLEOTIDE SEQUENCE</scope>
    <source>
        <strain evidence="3">Afa-1</strain>
    </source>
</reference>
<proteinExistence type="inferred from homology"/>